<dbReference type="OrthoDB" id="10253113at2759"/>
<dbReference type="AlphaFoldDB" id="A0A4V5ZYX0"/>
<comment type="caution">
    <text evidence="5">The sequence shown here is derived from an EMBL/GenBank/DDBJ whole genome shotgun (WGS) entry which is preliminary data.</text>
</comment>
<sequence length="347" mass="38943">MLESIPKYAISVVTLSPQAVCSIAAKRSLSVPEAAKLISGYLKSIGIRYILDSSFARELTLELSYEEWREKQEASTSENPLFCSVCPGFVCYAEKTHGKLFVPLMSRVRSPQAISGALVKDYLAGSLKISPGDLFHVTVMPCFDKKLEASRSEFKMGEEGQVAEVDCVISASELNQLLEGFEPKEEAVDVEEGKEEEPLTWLNAVERGVMRGGSAEEEEASGGYAEYILRRYLEEQGQDAEQFTVTRDTKTKNMEIVKVTHNDIVLFSMAKVYGFRNIQNMVQKLKRKKFPISYVEVMACPSARQYLMLRMLERRWTGACRNVGRTPGAPSRGAGEVRDHPKGRRRR</sequence>
<dbReference type="Proteomes" id="UP000298663">
    <property type="component" value="Unassembled WGS sequence"/>
</dbReference>
<evidence type="ECO:0000313" key="5">
    <source>
        <dbReference type="EMBL" id="TKR65215.1"/>
    </source>
</evidence>
<feature type="domain" description="Iron hydrogenase large subunit C-terminal" evidence="4">
    <location>
        <begin position="12"/>
        <end position="302"/>
    </location>
</feature>
<dbReference type="Gene3D" id="3.40.950.10">
    <property type="entry name" value="Fe-only Hydrogenase (Larger Subunit), Chain L, domain 3"/>
    <property type="match status" value="1"/>
</dbReference>
<comment type="function">
    <text evidence="2">Component of the cytosolic iron-sulfur (Fe/S) protein assembly machinery. Required for maturation of extramitochondrial Fe/S proteins.</text>
</comment>
<dbReference type="PANTHER" id="PTHR11615">
    <property type="entry name" value="NITRATE, FORMATE, IRON DEHYDROGENASE"/>
    <property type="match status" value="1"/>
</dbReference>
<dbReference type="Gene3D" id="3.40.50.1780">
    <property type="match status" value="1"/>
</dbReference>
<evidence type="ECO:0000256" key="2">
    <source>
        <dbReference type="ARBA" id="ARBA00025700"/>
    </source>
</evidence>
<feature type="region of interest" description="Disordered" evidence="3">
    <location>
        <begin position="322"/>
        <end position="347"/>
    </location>
</feature>
<reference evidence="5 6" key="2">
    <citation type="journal article" date="2019" name="G3 (Bethesda)">
        <title>Hybrid Assembly of the Genome of the Entomopathogenic Nematode Steinernema carpocapsae Identifies the X-Chromosome.</title>
        <authorList>
            <person name="Serra L."/>
            <person name="Macchietto M."/>
            <person name="Macias-Munoz A."/>
            <person name="McGill C.J."/>
            <person name="Rodriguez I.M."/>
            <person name="Rodriguez B."/>
            <person name="Murad R."/>
            <person name="Mortazavi A."/>
        </authorList>
    </citation>
    <scope>NUCLEOTIDE SEQUENCE [LARGE SCALE GENOMIC DNA]</scope>
    <source>
        <strain evidence="5 6">ALL</strain>
    </source>
</reference>
<evidence type="ECO:0000256" key="3">
    <source>
        <dbReference type="SAM" id="MobiDB-lite"/>
    </source>
</evidence>
<evidence type="ECO:0000313" key="6">
    <source>
        <dbReference type="Proteomes" id="UP000298663"/>
    </source>
</evidence>
<dbReference type="Pfam" id="PF02906">
    <property type="entry name" value="Fe_hyd_lg_C"/>
    <property type="match status" value="1"/>
</dbReference>
<dbReference type="EMBL" id="AZBU02000009">
    <property type="protein sequence ID" value="TKR65215.1"/>
    <property type="molecule type" value="Genomic_DNA"/>
</dbReference>
<name>A0A4V5ZYX0_STECR</name>
<organism evidence="5 6">
    <name type="scientific">Steinernema carpocapsae</name>
    <name type="common">Entomopathogenic nematode</name>
    <dbReference type="NCBI Taxonomy" id="34508"/>
    <lineage>
        <taxon>Eukaryota</taxon>
        <taxon>Metazoa</taxon>
        <taxon>Ecdysozoa</taxon>
        <taxon>Nematoda</taxon>
        <taxon>Chromadorea</taxon>
        <taxon>Rhabditida</taxon>
        <taxon>Tylenchina</taxon>
        <taxon>Panagrolaimomorpha</taxon>
        <taxon>Strongyloidoidea</taxon>
        <taxon>Steinernematidae</taxon>
        <taxon>Steinernema</taxon>
    </lineage>
</organism>
<dbReference type="InterPro" id="IPR009016">
    <property type="entry name" value="Fe_hydrogenase"/>
</dbReference>
<comment type="similarity">
    <text evidence="1">Belongs to the NARF family.</text>
</comment>
<protein>
    <recommendedName>
        <fullName evidence="4">Iron hydrogenase large subunit C-terminal domain-containing protein</fullName>
    </recommendedName>
</protein>
<keyword evidence="6" id="KW-1185">Reference proteome</keyword>
<dbReference type="InterPro" id="IPR050340">
    <property type="entry name" value="Cytosolic_Fe-S_CAF"/>
</dbReference>
<proteinExistence type="inferred from homology"/>
<evidence type="ECO:0000259" key="4">
    <source>
        <dbReference type="Pfam" id="PF02906"/>
    </source>
</evidence>
<dbReference type="SUPFAM" id="SSF53920">
    <property type="entry name" value="Fe-only hydrogenase"/>
    <property type="match status" value="1"/>
</dbReference>
<dbReference type="InterPro" id="IPR004108">
    <property type="entry name" value="Fe_hydrogenase_lsu_C"/>
</dbReference>
<reference evidence="5 6" key="1">
    <citation type="journal article" date="2015" name="Genome Biol.">
        <title>Comparative genomics of Steinernema reveals deeply conserved gene regulatory networks.</title>
        <authorList>
            <person name="Dillman A.R."/>
            <person name="Macchietto M."/>
            <person name="Porter C.F."/>
            <person name="Rogers A."/>
            <person name="Williams B."/>
            <person name="Antoshechkin I."/>
            <person name="Lee M.M."/>
            <person name="Goodwin Z."/>
            <person name="Lu X."/>
            <person name="Lewis E.E."/>
            <person name="Goodrich-Blair H."/>
            <person name="Stock S.P."/>
            <person name="Adams B.J."/>
            <person name="Sternberg P.W."/>
            <person name="Mortazavi A."/>
        </authorList>
    </citation>
    <scope>NUCLEOTIDE SEQUENCE [LARGE SCALE GENOMIC DNA]</scope>
    <source>
        <strain evidence="5 6">ALL</strain>
    </source>
</reference>
<gene>
    <name evidence="5" type="ORF">L596_025647</name>
</gene>
<evidence type="ECO:0000256" key="1">
    <source>
        <dbReference type="ARBA" id="ARBA00006596"/>
    </source>
</evidence>
<accession>A0A4V5ZYX0</accession>